<comment type="caution">
    <text evidence="1">The sequence shown here is derived from an EMBL/GenBank/DDBJ whole genome shotgun (WGS) entry which is preliminary data.</text>
</comment>
<evidence type="ECO:0000313" key="1">
    <source>
        <dbReference type="EMBL" id="KIQ26822.1"/>
    </source>
</evidence>
<proteinExistence type="predicted"/>
<dbReference type="OrthoDB" id="9153250at2"/>
<reference evidence="1 2" key="1">
    <citation type="submission" date="2014-12" db="EMBL/GenBank/DDBJ databases">
        <title>16Stimator: statistical estimation of ribosomal gene copy numbers from draft genome assemblies.</title>
        <authorList>
            <person name="Perisin M.A."/>
            <person name="Vetter M."/>
            <person name="Gilbert J.A."/>
            <person name="Bergelson J."/>
        </authorList>
    </citation>
    <scope>NUCLEOTIDE SEQUENCE [LARGE SCALE GENOMIC DNA]</scope>
    <source>
        <strain evidence="1 2">MEDvA23</strain>
    </source>
</reference>
<organism evidence="1 2">
    <name type="scientific">Variovorax paradoxus</name>
    <dbReference type="NCBI Taxonomy" id="34073"/>
    <lineage>
        <taxon>Bacteria</taxon>
        <taxon>Pseudomonadati</taxon>
        <taxon>Pseudomonadota</taxon>
        <taxon>Betaproteobacteria</taxon>
        <taxon>Burkholderiales</taxon>
        <taxon>Comamonadaceae</taxon>
        <taxon>Variovorax</taxon>
    </lineage>
</organism>
<gene>
    <name evidence="1" type="ORF">RT97_22580</name>
</gene>
<dbReference type="EMBL" id="JXQQ01000058">
    <property type="protein sequence ID" value="KIQ26822.1"/>
    <property type="molecule type" value="Genomic_DNA"/>
</dbReference>
<dbReference type="AlphaFoldDB" id="A0A0D0KL40"/>
<accession>A0A0D0KL40</accession>
<sequence length="131" mass="13790">MLLSSRQSPHFSTRAILVVLAIALWFAGTLGVMHRSLHVPGLPAAAATVQAAQAEKGAHVHPGHGVVSLFGDHTDAECRLYDQLSHGSSVPGVPLVVLPVLLPSATFAYLQGEAIARWVALFDARGPPSTR</sequence>
<name>A0A0D0KL40_VARPD</name>
<evidence type="ECO:0008006" key="3">
    <source>
        <dbReference type="Google" id="ProtNLM"/>
    </source>
</evidence>
<dbReference type="Proteomes" id="UP000032067">
    <property type="component" value="Unassembled WGS sequence"/>
</dbReference>
<dbReference type="RefSeq" id="WP_042581068.1">
    <property type="nucleotide sequence ID" value="NZ_JXQQ01000058.1"/>
</dbReference>
<protein>
    <recommendedName>
        <fullName evidence="3">DUF2946 domain-containing protein</fullName>
    </recommendedName>
</protein>
<evidence type="ECO:0000313" key="2">
    <source>
        <dbReference type="Proteomes" id="UP000032067"/>
    </source>
</evidence>